<dbReference type="PANTHER" id="PTHR10656">
    <property type="entry name" value="CELL FATE DETERMINING PROTEIN MAB21-RELATED"/>
    <property type="match status" value="1"/>
</dbReference>
<dbReference type="Proteomes" id="UP001168821">
    <property type="component" value="Unassembled WGS sequence"/>
</dbReference>
<keyword evidence="4" id="KW-0808">Transferase</keyword>
<keyword evidence="5" id="KW-0548">Nucleotidyltransferase</keyword>
<comment type="similarity">
    <text evidence="3">Belongs to the mab-21 family.</text>
</comment>
<organism evidence="16 17">
    <name type="scientific">Zophobas morio</name>
    <dbReference type="NCBI Taxonomy" id="2755281"/>
    <lineage>
        <taxon>Eukaryota</taxon>
        <taxon>Metazoa</taxon>
        <taxon>Ecdysozoa</taxon>
        <taxon>Arthropoda</taxon>
        <taxon>Hexapoda</taxon>
        <taxon>Insecta</taxon>
        <taxon>Pterygota</taxon>
        <taxon>Neoptera</taxon>
        <taxon>Endopterygota</taxon>
        <taxon>Coleoptera</taxon>
        <taxon>Polyphaga</taxon>
        <taxon>Cucujiformia</taxon>
        <taxon>Tenebrionidae</taxon>
        <taxon>Zophobas</taxon>
    </lineage>
</organism>
<feature type="compositionally biased region" description="Polar residues" evidence="13">
    <location>
        <begin position="411"/>
        <end position="420"/>
    </location>
</feature>
<dbReference type="InterPro" id="IPR046906">
    <property type="entry name" value="Mab-21_HhH/H2TH-like"/>
</dbReference>
<evidence type="ECO:0000256" key="4">
    <source>
        <dbReference type="ARBA" id="ARBA00022679"/>
    </source>
</evidence>
<dbReference type="EMBL" id="JALNTZ010000002">
    <property type="protein sequence ID" value="KAJ3660811.1"/>
    <property type="molecule type" value="Genomic_DNA"/>
</dbReference>
<dbReference type="Pfam" id="PF20266">
    <property type="entry name" value="Mab-21_C"/>
    <property type="match status" value="1"/>
</dbReference>
<keyword evidence="10" id="KW-0342">GTP-binding</keyword>
<feature type="compositionally biased region" description="Low complexity" evidence="13">
    <location>
        <begin position="429"/>
        <end position="438"/>
    </location>
</feature>
<dbReference type="SMART" id="SM01265">
    <property type="entry name" value="Mab-21"/>
    <property type="match status" value="1"/>
</dbReference>
<evidence type="ECO:0000259" key="15">
    <source>
        <dbReference type="Pfam" id="PF20266"/>
    </source>
</evidence>
<accession>A0AA38ISK9</accession>
<evidence type="ECO:0000256" key="7">
    <source>
        <dbReference type="ARBA" id="ARBA00022741"/>
    </source>
</evidence>
<name>A0AA38ISK9_9CUCU</name>
<evidence type="ECO:0000256" key="10">
    <source>
        <dbReference type="ARBA" id="ARBA00023134"/>
    </source>
</evidence>
<comment type="cofactor">
    <cofactor evidence="1">
        <name>Mn(2+)</name>
        <dbReference type="ChEBI" id="CHEBI:29035"/>
    </cofactor>
</comment>
<keyword evidence="12" id="KW-0175">Coiled coil</keyword>
<evidence type="ECO:0000256" key="13">
    <source>
        <dbReference type="SAM" id="MobiDB-lite"/>
    </source>
</evidence>
<evidence type="ECO:0000256" key="6">
    <source>
        <dbReference type="ARBA" id="ARBA00022723"/>
    </source>
</evidence>
<feature type="domain" description="Mab-21-like nucleotidyltransferase" evidence="14">
    <location>
        <begin position="68"/>
        <end position="259"/>
    </location>
</feature>
<dbReference type="InterPro" id="IPR024810">
    <property type="entry name" value="MAB21L/cGLR"/>
</dbReference>
<gene>
    <name evidence="16" type="ORF">Zmor_005242</name>
</gene>
<sequence length="560" mass="64434">MNTDDYKKYNILENIFQKINQKYVALPNDETKRNNKLLQVIDRIIQTLQNKSTLFTNLYQNKFYGGSFYDGLKVGKPSEYDLDCLLCLPKIVEPTVKVSDKPGYVHIVLNNMEALRKSEIEGPKYVGLDNLLVGNRLSTQKVRSWMESLMTSAVIGNSTMEIKMDDSDSKCVVKYKVFKSGPALTLKLEGNLNGQDFKIDIDLVPCFTFFDDHWPGNEYRPNPSQKKNTFFVVPKSPSEDAPLHWRLSFQEQERELLSGYAVMKPTIRLIKKLRDRHEHKIASYYIKTVFLWELEMLDKNFWNKPLSFVFVTMLRKYAEYIERKNIPYYWNDSNNLLGDLNEITASCIANKLKNIVDHIDKICNSKLGFYDVVTYFLRSEEVNMDTFKAEVPLQKKLMKQMEAAKLLESPPQAQTPQLTAKPQEHVLPTSASATSSRSSSFEDISKAMVSELAKPSFSQDCSKMLVRVEAQLIMVASEQKRIFGLMETILDKVERCESQLQELKTEVNKKAIEDIVRMHTLENKITEMGKKIDNAKNEAPSVDDLLGLTHRLTSSLNFQP</sequence>
<evidence type="ECO:0000256" key="1">
    <source>
        <dbReference type="ARBA" id="ARBA00001936"/>
    </source>
</evidence>
<reference evidence="16" key="1">
    <citation type="journal article" date="2023" name="G3 (Bethesda)">
        <title>Whole genome assemblies of Zophobas morio and Tenebrio molitor.</title>
        <authorList>
            <person name="Kaur S."/>
            <person name="Stinson S.A."/>
            <person name="diCenzo G.C."/>
        </authorList>
    </citation>
    <scope>NUCLEOTIDE SEQUENCE</scope>
    <source>
        <strain evidence="16">QUZm001</strain>
    </source>
</reference>
<evidence type="ECO:0000256" key="5">
    <source>
        <dbReference type="ARBA" id="ARBA00022695"/>
    </source>
</evidence>
<keyword evidence="6" id="KW-0479">Metal-binding</keyword>
<comment type="cofactor">
    <cofactor evidence="2">
        <name>Mg(2+)</name>
        <dbReference type="ChEBI" id="CHEBI:18420"/>
    </cofactor>
</comment>
<dbReference type="Gene3D" id="3.30.460.90">
    <property type="match status" value="1"/>
</dbReference>
<evidence type="ECO:0000256" key="3">
    <source>
        <dbReference type="ARBA" id="ARBA00008307"/>
    </source>
</evidence>
<feature type="domain" description="Mab-21-like HhH/H2TH-like" evidence="15">
    <location>
        <begin position="263"/>
        <end position="353"/>
    </location>
</feature>
<evidence type="ECO:0000256" key="8">
    <source>
        <dbReference type="ARBA" id="ARBA00022840"/>
    </source>
</evidence>
<feature type="region of interest" description="Disordered" evidence="13">
    <location>
        <begin position="408"/>
        <end position="438"/>
    </location>
</feature>
<protein>
    <submittedName>
        <fullName evidence="16">Uncharacterized protein</fullName>
    </submittedName>
</protein>
<dbReference type="GO" id="GO:0046872">
    <property type="term" value="F:metal ion binding"/>
    <property type="evidence" value="ECO:0007669"/>
    <property type="project" value="UniProtKB-KW"/>
</dbReference>
<evidence type="ECO:0000256" key="11">
    <source>
        <dbReference type="ARBA" id="ARBA00023211"/>
    </source>
</evidence>
<evidence type="ECO:0000313" key="16">
    <source>
        <dbReference type="EMBL" id="KAJ3660811.1"/>
    </source>
</evidence>
<comment type="caution">
    <text evidence="16">The sequence shown here is derived from an EMBL/GenBank/DDBJ whole genome shotgun (WGS) entry which is preliminary data.</text>
</comment>
<dbReference type="InterPro" id="IPR046903">
    <property type="entry name" value="Mab-21-like_nuc_Trfase"/>
</dbReference>
<evidence type="ECO:0000256" key="9">
    <source>
        <dbReference type="ARBA" id="ARBA00022842"/>
    </source>
</evidence>
<dbReference type="GO" id="GO:0005524">
    <property type="term" value="F:ATP binding"/>
    <property type="evidence" value="ECO:0007669"/>
    <property type="project" value="UniProtKB-KW"/>
</dbReference>
<keyword evidence="9" id="KW-0460">Magnesium</keyword>
<proteinExistence type="inferred from homology"/>
<evidence type="ECO:0000256" key="2">
    <source>
        <dbReference type="ARBA" id="ARBA00001946"/>
    </source>
</evidence>
<keyword evidence="8" id="KW-0067">ATP-binding</keyword>
<dbReference type="AlphaFoldDB" id="A0AA38ISK9"/>
<dbReference type="GO" id="GO:0005525">
    <property type="term" value="F:GTP binding"/>
    <property type="evidence" value="ECO:0007669"/>
    <property type="project" value="UniProtKB-KW"/>
</dbReference>
<keyword evidence="17" id="KW-1185">Reference proteome</keyword>
<keyword evidence="7" id="KW-0547">Nucleotide-binding</keyword>
<evidence type="ECO:0000313" key="17">
    <source>
        <dbReference type="Proteomes" id="UP001168821"/>
    </source>
</evidence>
<evidence type="ECO:0000259" key="14">
    <source>
        <dbReference type="Pfam" id="PF03281"/>
    </source>
</evidence>
<feature type="coiled-coil region" evidence="12">
    <location>
        <begin position="486"/>
        <end position="538"/>
    </location>
</feature>
<evidence type="ECO:0000256" key="12">
    <source>
        <dbReference type="SAM" id="Coils"/>
    </source>
</evidence>
<dbReference type="GO" id="GO:0016779">
    <property type="term" value="F:nucleotidyltransferase activity"/>
    <property type="evidence" value="ECO:0007669"/>
    <property type="project" value="UniProtKB-KW"/>
</dbReference>
<dbReference type="PANTHER" id="PTHR10656:SF42">
    <property type="entry name" value="CYCLIC GMP-AMP SYNTHASE-LIKE PROTEIN-RELATED"/>
    <property type="match status" value="1"/>
</dbReference>
<keyword evidence="11" id="KW-0464">Manganese</keyword>
<dbReference type="Pfam" id="PF03281">
    <property type="entry name" value="Mab-21"/>
    <property type="match status" value="1"/>
</dbReference>
<dbReference type="Gene3D" id="1.10.1410.40">
    <property type="match status" value="1"/>
</dbReference>